<dbReference type="EMBL" id="JACGWM010000003">
    <property type="protein sequence ID" value="KAL0383465.1"/>
    <property type="molecule type" value="Genomic_DNA"/>
</dbReference>
<dbReference type="GO" id="GO:0042393">
    <property type="term" value="F:histone binding"/>
    <property type="evidence" value="ECO:0007669"/>
    <property type="project" value="TreeGrafter"/>
</dbReference>
<dbReference type="GO" id="GO:0010032">
    <property type="term" value="P:meiotic chromosome condensation"/>
    <property type="evidence" value="ECO:0007669"/>
    <property type="project" value="TreeGrafter"/>
</dbReference>
<reference evidence="2" key="1">
    <citation type="submission" date="2020-06" db="EMBL/GenBank/DDBJ databases">
        <authorList>
            <person name="Li T."/>
            <person name="Hu X."/>
            <person name="Zhang T."/>
            <person name="Song X."/>
            <person name="Zhang H."/>
            <person name="Dai N."/>
            <person name="Sheng W."/>
            <person name="Hou X."/>
            <person name="Wei L."/>
        </authorList>
    </citation>
    <scope>NUCLEOTIDE SEQUENCE</scope>
    <source>
        <strain evidence="2">KEN8</strain>
        <tissue evidence="2">Leaf</tissue>
    </source>
</reference>
<dbReference type="PANTHER" id="PTHR14222">
    <property type="entry name" value="CONDENSIN"/>
    <property type="match status" value="1"/>
</dbReference>
<feature type="domain" description="Condensin complex subunit 1 N-terminal" evidence="1">
    <location>
        <begin position="83"/>
        <end position="252"/>
    </location>
</feature>
<dbReference type="InterPro" id="IPR024324">
    <property type="entry name" value="Condensin_cplx_su1_N"/>
</dbReference>
<gene>
    <name evidence="2" type="ORF">Scaly_0633800</name>
</gene>
<dbReference type="PANTHER" id="PTHR14222:SF2">
    <property type="entry name" value="CONDENSIN COMPLEX SUBUNIT 1"/>
    <property type="match status" value="1"/>
</dbReference>
<evidence type="ECO:0000259" key="1">
    <source>
        <dbReference type="Pfam" id="PF12922"/>
    </source>
</evidence>
<dbReference type="GO" id="GO:0000779">
    <property type="term" value="C:condensed chromosome, centromeric region"/>
    <property type="evidence" value="ECO:0007669"/>
    <property type="project" value="TreeGrafter"/>
</dbReference>
<dbReference type="InterPro" id="IPR026971">
    <property type="entry name" value="CND1/NCAPD3"/>
</dbReference>
<evidence type="ECO:0000313" key="2">
    <source>
        <dbReference type="EMBL" id="KAL0383465.1"/>
    </source>
</evidence>
<protein>
    <recommendedName>
        <fullName evidence="1">Condensin complex subunit 1 N-terminal domain-containing protein</fullName>
    </recommendedName>
</protein>
<dbReference type="Pfam" id="PF12922">
    <property type="entry name" value="Cnd1_N"/>
    <property type="match status" value="1"/>
</dbReference>
<dbReference type="GO" id="GO:0000796">
    <property type="term" value="C:condensin complex"/>
    <property type="evidence" value="ECO:0007669"/>
    <property type="project" value="TreeGrafter"/>
</dbReference>
<accession>A0AAW2RT61</accession>
<reference evidence="2" key="2">
    <citation type="journal article" date="2024" name="Plant">
        <title>Genomic evolution and insights into agronomic trait innovations of Sesamum species.</title>
        <authorList>
            <person name="Miao H."/>
            <person name="Wang L."/>
            <person name="Qu L."/>
            <person name="Liu H."/>
            <person name="Sun Y."/>
            <person name="Le M."/>
            <person name="Wang Q."/>
            <person name="Wei S."/>
            <person name="Zheng Y."/>
            <person name="Lin W."/>
            <person name="Duan Y."/>
            <person name="Cao H."/>
            <person name="Xiong S."/>
            <person name="Wang X."/>
            <person name="Wei L."/>
            <person name="Li C."/>
            <person name="Ma Q."/>
            <person name="Ju M."/>
            <person name="Zhao R."/>
            <person name="Li G."/>
            <person name="Mu C."/>
            <person name="Tian Q."/>
            <person name="Mei H."/>
            <person name="Zhang T."/>
            <person name="Gao T."/>
            <person name="Zhang H."/>
        </authorList>
    </citation>
    <scope>NUCLEOTIDE SEQUENCE</scope>
    <source>
        <strain evidence="2">KEN8</strain>
    </source>
</reference>
<dbReference type="GO" id="GO:0007076">
    <property type="term" value="P:mitotic chromosome condensation"/>
    <property type="evidence" value="ECO:0007669"/>
    <property type="project" value="InterPro"/>
</dbReference>
<proteinExistence type="predicted"/>
<organism evidence="2">
    <name type="scientific">Sesamum calycinum</name>
    <dbReference type="NCBI Taxonomy" id="2727403"/>
    <lineage>
        <taxon>Eukaryota</taxon>
        <taxon>Viridiplantae</taxon>
        <taxon>Streptophyta</taxon>
        <taxon>Embryophyta</taxon>
        <taxon>Tracheophyta</taxon>
        <taxon>Spermatophyta</taxon>
        <taxon>Magnoliopsida</taxon>
        <taxon>eudicotyledons</taxon>
        <taxon>Gunneridae</taxon>
        <taxon>Pentapetalae</taxon>
        <taxon>asterids</taxon>
        <taxon>lamiids</taxon>
        <taxon>Lamiales</taxon>
        <taxon>Pedaliaceae</taxon>
        <taxon>Sesamum</taxon>
    </lineage>
</organism>
<name>A0AAW2RT61_9LAMI</name>
<sequence>MAPPFVFPQTLTSLEEDNDSDYTRLTVQNPFPISSLRPPELEEFVKGVSFDLSDKELFCVEEQEVFDRVYSLVKGFASLSPGCKLNLVESLRSNLSVLLPNVDSLSRSGSFLSRDGGHDESDECGGEQLVADRVASHRNAFKIYTFFLVHIVLIEESSSSSANNATKSEEAVCEFMELGTSEGRIMNLISNSLEINLPLLFGSSDPDENYLSFIMKNAFLMFENALLLKDSDAKDALCRIIGTCATKYHYIAQSCASILHLIHKYDFVVTHLADAVAGAEKKYADGSMAISLIREIGRTNPKDYVKDTVGLKILGGFLWSWLIGCQNCFRLTLAYWFPILVENHTR</sequence>
<dbReference type="AlphaFoldDB" id="A0AAW2RT61"/>
<comment type="caution">
    <text evidence="2">The sequence shown here is derived from an EMBL/GenBank/DDBJ whole genome shotgun (WGS) entry which is preliminary data.</text>
</comment>